<accession>A0A072UK85</accession>
<gene>
    <name evidence="1" type="ordered locus">MTR_4g052130</name>
</gene>
<name>A0A072UK85_MEDTR</name>
<dbReference type="EnsemblPlants" id="KEH29806">
    <property type="protein sequence ID" value="KEH29806"/>
    <property type="gene ID" value="MTR_4g052130"/>
</dbReference>
<reference evidence="1 3" key="1">
    <citation type="journal article" date="2011" name="Nature">
        <title>The Medicago genome provides insight into the evolution of rhizobial symbioses.</title>
        <authorList>
            <person name="Young N.D."/>
            <person name="Debelle F."/>
            <person name="Oldroyd G.E."/>
            <person name="Geurts R."/>
            <person name="Cannon S.B."/>
            <person name="Udvardi M.K."/>
            <person name="Benedito V.A."/>
            <person name="Mayer K.F."/>
            <person name="Gouzy J."/>
            <person name="Schoof H."/>
            <person name="Van de Peer Y."/>
            <person name="Proost S."/>
            <person name="Cook D.R."/>
            <person name="Meyers B.C."/>
            <person name="Spannagl M."/>
            <person name="Cheung F."/>
            <person name="De Mita S."/>
            <person name="Krishnakumar V."/>
            <person name="Gundlach H."/>
            <person name="Zhou S."/>
            <person name="Mudge J."/>
            <person name="Bharti A.K."/>
            <person name="Murray J.D."/>
            <person name="Naoumkina M.A."/>
            <person name="Rosen B."/>
            <person name="Silverstein K.A."/>
            <person name="Tang H."/>
            <person name="Rombauts S."/>
            <person name="Zhao P.X."/>
            <person name="Zhou P."/>
            <person name="Barbe V."/>
            <person name="Bardou P."/>
            <person name="Bechner M."/>
            <person name="Bellec A."/>
            <person name="Berger A."/>
            <person name="Berges H."/>
            <person name="Bidwell S."/>
            <person name="Bisseling T."/>
            <person name="Choisne N."/>
            <person name="Couloux A."/>
            <person name="Denny R."/>
            <person name="Deshpande S."/>
            <person name="Dai X."/>
            <person name="Doyle J.J."/>
            <person name="Dudez A.M."/>
            <person name="Farmer A.D."/>
            <person name="Fouteau S."/>
            <person name="Franken C."/>
            <person name="Gibelin C."/>
            <person name="Gish J."/>
            <person name="Goldstein S."/>
            <person name="Gonzalez A.J."/>
            <person name="Green P.J."/>
            <person name="Hallab A."/>
            <person name="Hartog M."/>
            <person name="Hua A."/>
            <person name="Humphray S.J."/>
            <person name="Jeong D.H."/>
            <person name="Jing Y."/>
            <person name="Jocker A."/>
            <person name="Kenton S.M."/>
            <person name="Kim D.J."/>
            <person name="Klee K."/>
            <person name="Lai H."/>
            <person name="Lang C."/>
            <person name="Lin S."/>
            <person name="Macmil S.L."/>
            <person name="Magdelenat G."/>
            <person name="Matthews L."/>
            <person name="McCorrison J."/>
            <person name="Monaghan E.L."/>
            <person name="Mun J.H."/>
            <person name="Najar F.Z."/>
            <person name="Nicholson C."/>
            <person name="Noirot C."/>
            <person name="O'Bleness M."/>
            <person name="Paule C.R."/>
            <person name="Poulain J."/>
            <person name="Prion F."/>
            <person name="Qin B."/>
            <person name="Qu C."/>
            <person name="Retzel E.F."/>
            <person name="Riddle C."/>
            <person name="Sallet E."/>
            <person name="Samain S."/>
            <person name="Samson N."/>
            <person name="Sanders I."/>
            <person name="Saurat O."/>
            <person name="Scarpelli C."/>
            <person name="Schiex T."/>
            <person name="Segurens B."/>
            <person name="Severin A.J."/>
            <person name="Sherrier D.J."/>
            <person name="Shi R."/>
            <person name="Sims S."/>
            <person name="Singer S.R."/>
            <person name="Sinharoy S."/>
            <person name="Sterck L."/>
            <person name="Viollet A."/>
            <person name="Wang B.B."/>
            <person name="Wang K."/>
            <person name="Wang M."/>
            <person name="Wang X."/>
            <person name="Warfsmann J."/>
            <person name="Weissenbach J."/>
            <person name="White D.D."/>
            <person name="White J.D."/>
            <person name="Wiley G.B."/>
            <person name="Wincker P."/>
            <person name="Xing Y."/>
            <person name="Yang L."/>
            <person name="Yao Z."/>
            <person name="Ying F."/>
            <person name="Zhai J."/>
            <person name="Zhou L."/>
            <person name="Zuber A."/>
            <person name="Denarie J."/>
            <person name="Dixon R.A."/>
            <person name="May G.D."/>
            <person name="Schwartz D.C."/>
            <person name="Rogers J."/>
            <person name="Quetier F."/>
            <person name="Town C.D."/>
            <person name="Roe B.A."/>
        </authorList>
    </citation>
    <scope>NUCLEOTIDE SEQUENCE [LARGE SCALE GENOMIC DNA]</scope>
    <source>
        <strain evidence="1">A17</strain>
        <strain evidence="2 3">cv. Jemalong A17</strain>
    </source>
</reference>
<dbReference type="EMBL" id="CM001220">
    <property type="protein sequence ID" value="KEH29806.1"/>
    <property type="molecule type" value="Genomic_DNA"/>
</dbReference>
<organism evidence="1 3">
    <name type="scientific">Medicago truncatula</name>
    <name type="common">Barrel medic</name>
    <name type="synonym">Medicago tribuloides</name>
    <dbReference type="NCBI Taxonomy" id="3880"/>
    <lineage>
        <taxon>Eukaryota</taxon>
        <taxon>Viridiplantae</taxon>
        <taxon>Streptophyta</taxon>
        <taxon>Embryophyta</taxon>
        <taxon>Tracheophyta</taxon>
        <taxon>Spermatophyta</taxon>
        <taxon>Magnoliopsida</taxon>
        <taxon>eudicotyledons</taxon>
        <taxon>Gunneridae</taxon>
        <taxon>Pentapetalae</taxon>
        <taxon>rosids</taxon>
        <taxon>fabids</taxon>
        <taxon>Fabales</taxon>
        <taxon>Fabaceae</taxon>
        <taxon>Papilionoideae</taxon>
        <taxon>50 kb inversion clade</taxon>
        <taxon>NPAAA clade</taxon>
        <taxon>Hologalegina</taxon>
        <taxon>IRL clade</taxon>
        <taxon>Trifolieae</taxon>
        <taxon>Medicago</taxon>
    </lineage>
</organism>
<evidence type="ECO:0000313" key="1">
    <source>
        <dbReference type="EMBL" id="KEH29806.1"/>
    </source>
</evidence>
<evidence type="ECO:0000313" key="3">
    <source>
        <dbReference type="Proteomes" id="UP000002051"/>
    </source>
</evidence>
<dbReference type="Proteomes" id="UP000002051">
    <property type="component" value="Chromosome 4"/>
</dbReference>
<dbReference type="HOGENOM" id="CLU_2999482_0_0_1"/>
<reference evidence="2" key="3">
    <citation type="submission" date="2015-04" db="UniProtKB">
        <authorList>
            <consortium name="EnsemblPlants"/>
        </authorList>
    </citation>
    <scope>IDENTIFICATION</scope>
    <source>
        <strain evidence="2">cv. Jemalong A17</strain>
    </source>
</reference>
<proteinExistence type="predicted"/>
<reference evidence="1 3" key="2">
    <citation type="journal article" date="2014" name="BMC Genomics">
        <title>An improved genome release (version Mt4.0) for the model legume Medicago truncatula.</title>
        <authorList>
            <person name="Tang H."/>
            <person name="Krishnakumar V."/>
            <person name="Bidwell S."/>
            <person name="Rosen B."/>
            <person name="Chan A."/>
            <person name="Zhou S."/>
            <person name="Gentzbittel L."/>
            <person name="Childs K.L."/>
            <person name="Yandell M."/>
            <person name="Gundlach H."/>
            <person name="Mayer K.F."/>
            <person name="Schwartz D.C."/>
            <person name="Town C.D."/>
        </authorList>
    </citation>
    <scope>GENOME REANNOTATION</scope>
    <source>
        <strain evidence="1">A17</strain>
        <strain evidence="2 3">cv. Jemalong A17</strain>
    </source>
</reference>
<dbReference type="AlphaFoldDB" id="A0A072UK85"/>
<keyword evidence="3" id="KW-1185">Reference proteome</keyword>
<sequence length="57" mass="6233">MESVCCQDNRLRAEFVVSESILNVSLGFPHPLRFMPIGLGRSVMVCVGNSALIAVRL</sequence>
<evidence type="ECO:0000313" key="2">
    <source>
        <dbReference type="EnsemblPlants" id="KEH29806"/>
    </source>
</evidence>
<protein>
    <submittedName>
        <fullName evidence="1 2">Uncharacterized protein</fullName>
    </submittedName>
</protein>